<dbReference type="Proteomes" id="UP000324222">
    <property type="component" value="Unassembled WGS sequence"/>
</dbReference>
<dbReference type="EMBL" id="VSRR010001562">
    <property type="protein sequence ID" value="MPC26152.1"/>
    <property type="molecule type" value="Genomic_DNA"/>
</dbReference>
<evidence type="ECO:0000313" key="1">
    <source>
        <dbReference type="EMBL" id="MPC26152.1"/>
    </source>
</evidence>
<proteinExistence type="predicted"/>
<comment type="caution">
    <text evidence="1">The sequence shown here is derived from an EMBL/GenBank/DDBJ whole genome shotgun (WGS) entry which is preliminary data.</text>
</comment>
<reference evidence="1 2" key="1">
    <citation type="submission" date="2019-05" db="EMBL/GenBank/DDBJ databases">
        <title>Another draft genome of Portunus trituberculatus and its Hox gene families provides insights of decapod evolution.</title>
        <authorList>
            <person name="Jeong J.-H."/>
            <person name="Song I."/>
            <person name="Kim S."/>
            <person name="Choi T."/>
            <person name="Kim D."/>
            <person name="Ryu S."/>
            <person name="Kim W."/>
        </authorList>
    </citation>
    <scope>NUCLEOTIDE SEQUENCE [LARGE SCALE GENOMIC DNA]</scope>
    <source>
        <tissue evidence="1">Muscle</tissue>
    </source>
</reference>
<organism evidence="1 2">
    <name type="scientific">Portunus trituberculatus</name>
    <name type="common">Swimming crab</name>
    <name type="synonym">Neptunus trituberculatus</name>
    <dbReference type="NCBI Taxonomy" id="210409"/>
    <lineage>
        <taxon>Eukaryota</taxon>
        <taxon>Metazoa</taxon>
        <taxon>Ecdysozoa</taxon>
        <taxon>Arthropoda</taxon>
        <taxon>Crustacea</taxon>
        <taxon>Multicrustacea</taxon>
        <taxon>Malacostraca</taxon>
        <taxon>Eumalacostraca</taxon>
        <taxon>Eucarida</taxon>
        <taxon>Decapoda</taxon>
        <taxon>Pleocyemata</taxon>
        <taxon>Brachyura</taxon>
        <taxon>Eubrachyura</taxon>
        <taxon>Portunoidea</taxon>
        <taxon>Portunidae</taxon>
        <taxon>Portuninae</taxon>
        <taxon>Portunus</taxon>
    </lineage>
</organism>
<name>A0A5B7DWU0_PORTR</name>
<accession>A0A5B7DWU0</accession>
<dbReference type="AlphaFoldDB" id="A0A5B7DWU0"/>
<keyword evidence="2" id="KW-1185">Reference proteome</keyword>
<protein>
    <submittedName>
        <fullName evidence="1">Uncharacterized protein</fullName>
    </submittedName>
</protein>
<evidence type="ECO:0000313" key="2">
    <source>
        <dbReference type="Proteomes" id="UP000324222"/>
    </source>
</evidence>
<sequence>MYVQPMTRMEQSYNRVQSRFWCPANLTSNLTQFTNRQKTFYNTVPLHGATLFAEDRKRDKASPPRALLGRYSEPLARRTSTTFKRLYV</sequence>
<gene>
    <name evidence="1" type="ORF">E2C01_019285</name>
</gene>